<dbReference type="RefSeq" id="WP_146562750.1">
    <property type="nucleotide sequence ID" value="NZ_SIHJ01000001.1"/>
</dbReference>
<proteinExistence type="predicted"/>
<dbReference type="Pfam" id="PF02690">
    <property type="entry name" value="Na_Pi_cotrans"/>
    <property type="match status" value="2"/>
</dbReference>
<dbReference type="Gene3D" id="1.20.58.220">
    <property type="entry name" value="Phosphate transport system protein phou homolog 2, domain 2"/>
    <property type="match status" value="1"/>
</dbReference>
<keyword evidence="5 6" id="KW-0472">Membrane</keyword>
<feature type="transmembrane region" description="Helical" evidence="6">
    <location>
        <begin position="307"/>
        <end position="327"/>
    </location>
</feature>
<dbReference type="GO" id="GO:0044341">
    <property type="term" value="P:sodium-dependent phosphate transport"/>
    <property type="evidence" value="ECO:0007669"/>
    <property type="project" value="InterPro"/>
</dbReference>
<reference evidence="7 8" key="1">
    <citation type="submission" date="2019-02" db="EMBL/GenBank/DDBJ databases">
        <title>Deep-cultivation of Planctomycetes and their phenomic and genomic characterization uncovers novel biology.</title>
        <authorList>
            <person name="Wiegand S."/>
            <person name="Jogler M."/>
            <person name="Boedeker C."/>
            <person name="Pinto D."/>
            <person name="Vollmers J."/>
            <person name="Rivas-Marin E."/>
            <person name="Kohn T."/>
            <person name="Peeters S.H."/>
            <person name="Heuer A."/>
            <person name="Rast P."/>
            <person name="Oberbeckmann S."/>
            <person name="Bunk B."/>
            <person name="Jeske O."/>
            <person name="Meyerdierks A."/>
            <person name="Storesund J.E."/>
            <person name="Kallscheuer N."/>
            <person name="Luecker S."/>
            <person name="Lage O.M."/>
            <person name="Pohl T."/>
            <person name="Merkel B.J."/>
            <person name="Hornburger P."/>
            <person name="Mueller R.-W."/>
            <person name="Bruemmer F."/>
            <person name="Labrenz M."/>
            <person name="Spormann A.M."/>
            <person name="Op Den Camp H."/>
            <person name="Overmann J."/>
            <person name="Amann R."/>
            <person name="Jetten M.S.M."/>
            <person name="Mascher T."/>
            <person name="Medema M.H."/>
            <person name="Devos D.P."/>
            <person name="Kaster A.-K."/>
            <person name="Ovreas L."/>
            <person name="Rohde M."/>
            <person name="Galperin M.Y."/>
            <person name="Jogler C."/>
        </authorList>
    </citation>
    <scope>NUCLEOTIDE SEQUENCE [LARGE SCALE GENOMIC DNA]</scope>
    <source>
        <strain evidence="7 8">KOR34</strain>
    </source>
</reference>
<evidence type="ECO:0000256" key="4">
    <source>
        <dbReference type="ARBA" id="ARBA00022989"/>
    </source>
</evidence>
<comment type="caution">
    <text evidence="7">The sequence shown here is derived from an EMBL/GenBank/DDBJ whole genome shotgun (WGS) entry which is preliminary data.</text>
</comment>
<dbReference type="PANTHER" id="PTHR10010">
    <property type="entry name" value="SOLUTE CARRIER FAMILY 34 SODIUM PHOSPHATE , MEMBER 2-RELATED"/>
    <property type="match status" value="1"/>
</dbReference>
<dbReference type="OrthoDB" id="9763003at2"/>
<keyword evidence="2" id="KW-1003">Cell membrane</keyword>
<dbReference type="EMBL" id="SIHJ01000001">
    <property type="protein sequence ID" value="TWT36104.1"/>
    <property type="molecule type" value="Genomic_DNA"/>
</dbReference>
<evidence type="ECO:0000256" key="2">
    <source>
        <dbReference type="ARBA" id="ARBA00022475"/>
    </source>
</evidence>
<organism evidence="7 8">
    <name type="scientific">Posidoniimonas corsicana</name>
    <dbReference type="NCBI Taxonomy" id="1938618"/>
    <lineage>
        <taxon>Bacteria</taxon>
        <taxon>Pseudomonadati</taxon>
        <taxon>Planctomycetota</taxon>
        <taxon>Planctomycetia</taxon>
        <taxon>Pirellulales</taxon>
        <taxon>Lacipirellulaceae</taxon>
        <taxon>Posidoniimonas</taxon>
    </lineage>
</organism>
<dbReference type="InterPro" id="IPR038078">
    <property type="entry name" value="PhoU-like_sf"/>
</dbReference>
<name>A0A5C5VBU5_9BACT</name>
<evidence type="ECO:0000313" key="7">
    <source>
        <dbReference type="EMBL" id="TWT36104.1"/>
    </source>
</evidence>
<gene>
    <name evidence="7" type="ORF">KOR34_10030</name>
</gene>
<keyword evidence="4 6" id="KW-1133">Transmembrane helix</keyword>
<dbReference type="PANTHER" id="PTHR10010:SF46">
    <property type="entry name" value="SODIUM-DEPENDENT PHOSPHATE TRANSPORT PROTEIN 2B"/>
    <property type="match status" value="1"/>
</dbReference>
<dbReference type="NCBIfam" id="TIGR00704">
    <property type="entry name" value="NaPi_cotrn_rel"/>
    <property type="match status" value="1"/>
</dbReference>
<feature type="transmembrane region" description="Helical" evidence="6">
    <location>
        <begin position="178"/>
        <end position="198"/>
    </location>
</feature>
<dbReference type="SUPFAM" id="SSF109755">
    <property type="entry name" value="PhoU-like"/>
    <property type="match status" value="1"/>
</dbReference>
<feature type="transmembrane region" description="Helical" evidence="6">
    <location>
        <begin position="249"/>
        <end position="271"/>
    </location>
</feature>
<comment type="subcellular location">
    <subcellularLocation>
        <location evidence="1">Cell membrane</location>
        <topology evidence="1">Multi-pass membrane protein</topology>
    </subcellularLocation>
</comment>
<feature type="transmembrane region" description="Helical" evidence="6">
    <location>
        <begin position="6"/>
        <end position="24"/>
    </location>
</feature>
<dbReference type="GO" id="GO:0005436">
    <property type="term" value="F:sodium:phosphate symporter activity"/>
    <property type="evidence" value="ECO:0007669"/>
    <property type="project" value="InterPro"/>
</dbReference>
<keyword evidence="8" id="KW-1185">Reference proteome</keyword>
<feature type="transmembrane region" description="Helical" evidence="6">
    <location>
        <begin position="51"/>
        <end position="78"/>
    </location>
</feature>
<feature type="transmembrane region" description="Helical" evidence="6">
    <location>
        <begin position="135"/>
        <end position="153"/>
    </location>
</feature>
<dbReference type="AlphaFoldDB" id="A0A5C5VBU5"/>
<dbReference type="GO" id="GO:0005886">
    <property type="term" value="C:plasma membrane"/>
    <property type="evidence" value="ECO:0007669"/>
    <property type="project" value="UniProtKB-SubCell"/>
</dbReference>
<evidence type="ECO:0000256" key="1">
    <source>
        <dbReference type="ARBA" id="ARBA00004651"/>
    </source>
</evidence>
<evidence type="ECO:0000256" key="5">
    <source>
        <dbReference type="ARBA" id="ARBA00023136"/>
    </source>
</evidence>
<feature type="transmembrane region" description="Helical" evidence="6">
    <location>
        <begin position="84"/>
        <end position="106"/>
    </location>
</feature>
<accession>A0A5C5VBU5</accession>
<dbReference type="NCBIfam" id="NF037997">
    <property type="entry name" value="Na_Pi_symport"/>
    <property type="match status" value="1"/>
</dbReference>
<protein>
    <submittedName>
        <fullName evidence="7">Na+/Pi-cotransporter</fullName>
    </submittedName>
</protein>
<evidence type="ECO:0000256" key="3">
    <source>
        <dbReference type="ARBA" id="ARBA00022692"/>
    </source>
</evidence>
<evidence type="ECO:0000256" key="6">
    <source>
        <dbReference type="SAM" id="Phobius"/>
    </source>
</evidence>
<dbReference type="Proteomes" id="UP000316714">
    <property type="component" value="Unassembled WGS sequence"/>
</dbReference>
<sequence>MNLSSLTQLVFELVGGLGIFLLGMKHMSEGMQAVAGSSLRRMISAVTSNRLLAILVGVVVTCVVQSSSITTVMVVGFVNSGVMALSQAVGVIMGANIGTTITGWILVLKIGKYGLPLLGAAAFVYLFSRGDRWRYWAMAIMGIGMVFFGLELMKDACGIIKENPDFESWFHRFRADDYIGVMTCALMGCLLTTLVQSSSATLGITISLAFQGVISYETAAALVLGENIGTTITALLASLGATTNARRAAYFHVLFNLAGVFWVTLVFQWYIGLVQWVVDLDVAKEVIVDGNATFPNTTAAIAATHSIFNIANVLLFLPFVPMLVRLLERVVPSKNFKEKPHLTDLDVRMLDTPALAIEQSRTELERMGDGCEKMLQWLATLREQDEPDKQLANRLKRREQVLDSIQDEIAVYITNLLSGNVPHTVADEARRQLRMADEYESVSDYIADLDKFDYKLRRDGHRFTPEQQAALNSLNGEVVEHLAKINVALEHDNRNVLVEVAPAAKRIRTHIKQVRRQHLDDLSQGGVPPLVSVAVMASLNAYSRILDHTHNIAEAVSGEK</sequence>
<keyword evidence="3 6" id="KW-0812">Transmembrane</keyword>
<evidence type="ECO:0000313" key="8">
    <source>
        <dbReference type="Proteomes" id="UP000316714"/>
    </source>
</evidence>
<feature type="transmembrane region" description="Helical" evidence="6">
    <location>
        <begin position="218"/>
        <end position="237"/>
    </location>
</feature>
<dbReference type="InterPro" id="IPR004633">
    <property type="entry name" value="NaPi_cotrn-rel/YqeW-like"/>
</dbReference>
<dbReference type="InterPro" id="IPR003841">
    <property type="entry name" value="Na/Pi_transpt"/>
</dbReference>
<feature type="transmembrane region" description="Helical" evidence="6">
    <location>
        <begin position="113"/>
        <end position="129"/>
    </location>
</feature>